<accession>A0A0V8GJS0</accession>
<comment type="caution">
    <text evidence="1">The sequence shown here is derived from an EMBL/GenBank/DDBJ whole genome shotgun (WGS) entry which is preliminary data.</text>
</comment>
<dbReference type="RefSeq" id="WP_023468838.1">
    <property type="nucleotide sequence ID" value="NZ_FMYN01000001.1"/>
</dbReference>
<dbReference type="OrthoDB" id="2381603at2"/>
<proteinExistence type="predicted"/>
<evidence type="ECO:0000313" key="3">
    <source>
        <dbReference type="Proteomes" id="UP000053797"/>
    </source>
</evidence>
<dbReference type="InterPro" id="IPR012349">
    <property type="entry name" value="Split_barrel_FMN-bd"/>
</dbReference>
<dbReference type="AlphaFoldDB" id="A0A0V8GJS0"/>
<reference evidence="1 3" key="1">
    <citation type="journal article" date="2015" name="Int. J. Syst. Evol. Microbiol.">
        <title>Exiguobacterium enclense sp. nov., isolated from sediment.</title>
        <authorList>
            <person name="Dastager S.G."/>
            <person name="Mawlankar R."/>
            <person name="Sonalkar V.V."/>
            <person name="Thorat M.N."/>
            <person name="Mual P."/>
            <person name="Verma A."/>
            <person name="Krishnamurthi S."/>
            <person name="Tang S.K."/>
            <person name="Li W.J."/>
        </authorList>
    </citation>
    <scope>NUCLEOTIDE SEQUENCE [LARGE SCALE GENOMIC DNA]</scope>
    <source>
        <strain evidence="1 3">NIO-1109</strain>
    </source>
</reference>
<organism evidence="1 3">
    <name type="scientific">Exiguobacterium indicum</name>
    <dbReference type="NCBI Taxonomy" id="296995"/>
    <lineage>
        <taxon>Bacteria</taxon>
        <taxon>Bacillati</taxon>
        <taxon>Bacillota</taxon>
        <taxon>Bacilli</taxon>
        <taxon>Bacillales</taxon>
        <taxon>Bacillales Family XII. Incertae Sedis</taxon>
        <taxon>Exiguobacterium</taxon>
    </lineage>
</organism>
<sequence length="150" mass="17236">MANKVEQQLNSDQLEALSQLPLVFLITHDQSKHWPITHAISWVHATDSQTVRFTIEADSHLVKTLREHPVFTLIFFADQSTYSLTCTDVKAFTPQEDLPLPLAFYEGRVEEVRDILFYGAAVTQRPTIEKTYDEQAAERLDQLVHRILKA</sequence>
<dbReference type="EMBL" id="JBAWKY010000001">
    <property type="protein sequence ID" value="MEI4461469.1"/>
    <property type="molecule type" value="Genomic_DNA"/>
</dbReference>
<evidence type="ECO:0000313" key="1">
    <source>
        <dbReference type="EMBL" id="KSU50526.1"/>
    </source>
</evidence>
<evidence type="ECO:0000313" key="2">
    <source>
        <dbReference type="EMBL" id="MEI4461469.1"/>
    </source>
</evidence>
<name>A0A0V8GJS0_9BACL</name>
<dbReference type="EMBL" id="LNQL01000001">
    <property type="protein sequence ID" value="KSU50526.1"/>
    <property type="molecule type" value="Genomic_DNA"/>
</dbReference>
<dbReference type="Proteomes" id="UP000053797">
    <property type="component" value="Unassembled WGS sequence"/>
</dbReference>
<protein>
    <recommendedName>
        <fullName evidence="5">Pyridoxamine 5'-phosphate oxidase putative domain-containing protein</fullName>
    </recommendedName>
</protein>
<dbReference type="Gene3D" id="2.30.110.10">
    <property type="entry name" value="Electron Transport, Fmn-binding Protein, Chain A"/>
    <property type="match status" value="1"/>
</dbReference>
<keyword evidence="4" id="KW-1185">Reference proteome</keyword>
<dbReference type="SUPFAM" id="SSF50475">
    <property type="entry name" value="FMN-binding split barrel"/>
    <property type="match status" value="1"/>
</dbReference>
<evidence type="ECO:0000313" key="4">
    <source>
        <dbReference type="Proteomes" id="UP001387110"/>
    </source>
</evidence>
<gene>
    <name evidence="1" type="ORF">AS033_03855</name>
    <name evidence="2" type="ORF">SZL87_03395</name>
</gene>
<evidence type="ECO:0008006" key="5">
    <source>
        <dbReference type="Google" id="ProtNLM"/>
    </source>
</evidence>
<reference evidence="2 4" key="2">
    <citation type="submission" date="2023-12" db="EMBL/GenBank/DDBJ databases">
        <authorList>
            <person name="Easwaran N."/>
            <person name="Lazarus H.P.S."/>
        </authorList>
    </citation>
    <scope>NUCLEOTIDE SEQUENCE [LARGE SCALE GENOMIC DNA]</scope>
    <source>
        <strain evidence="2 4">VIT-2023</strain>
    </source>
</reference>
<dbReference type="Proteomes" id="UP001387110">
    <property type="component" value="Unassembled WGS sequence"/>
</dbReference>
<dbReference type="NCBIfam" id="NF005232">
    <property type="entry name" value="PRK06733.1"/>
    <property type="match status" value="1"/>
</dbReference>